<dbReference type="InterPro" id="IPR017853">
    <property type="entry name" value="GH"/>
</dbReference>
<dbReference type="PANTHER" id="PTHR45713:SF6">
    <property type="entry name" value="F5_8 TYPE C DOMAIN-CONTAINING PROTEIN"/>
    <property type="match status" value="1"/>
</dbReference>
<accession>A0A937G1K8</accession>
<dbReference type="InterPro" id="IPR000421">
    <property type="entry name" value="FA58C"/>
</dbReference>
<dbReference type="InterPro" id="IPR024655">
    <property type="entry name" value="Asl1_glyco_hydro_catalytic"/>
</dbReference>
<reference evidence="3" key="1">
    <citation type="submission" date="2021-01" db="EMBL/GenBank/DDBJ databases">
        <title>Fulvivirga kasyanovii gen. nov., sp nov., a novel member of the phylum Bacteroidetes isolated from seawater in a mussel farm.</title>
        <authorList>
            <person name="Zhao L.-H."/>
            <person name="Wang Z.-J."/>
        </authorList>
    </citation>
    <scope>NUCLEOTIDE SEQUENCE</scope>
    <source>
        <strain evidence="3">29W222</strain>
    </source>
</reference>
<dbReference type="SUPFAM" id="SSF49785">
    <property type="entry name" value="Galactose-binding domain-like"/>
    <property type="match status" value="1"/>
</dbReference>
<feature type="chain" id="PRO_5038080294" evidence="1">
    <location>
        <begin position="26"/>
        <end position="662"/>
    </location>
</feature>
<keyword evidence="4" id="KW-1185">Reference proteome</keyword>
<evidence type="ECO:0000313" key="3">
    <source>
        <dbReference type="EMBL" id="MBL6448506.1"/>
    </source>
</evidence>
<protein>
    <submittedName>
        <fullName evidence="3">Discoidin domain-containing protein</fullName>
    </submittedName>
</protein>
<dbReference type="AlphaFoldDB" id="A0A937G1K8"/>
<evidence type="ECO:0000259" key="2">
    <source>
        <dbReference type="PROSITE" id="PS50022"/>
    </source>
</evidence>
<feature type="domain" description="F5/8 type C" evidence="2">
    <location>
        <begin position="17"/>
        <end position="166"/>
    </location>
</feature>
<dbReference type="InterPro" id="IPR008979">
    <property type="entry name" value="Galactose-bd-like_sf"/>
</dbReference>
<dbReference type="InterPro" id="IPR051941">
    <property type="entry name" value="BG_Antigen-Binding_Lectin"/>
</dbReference>
<sequence length="662" mass="74301">MRVINLSMLSIILWISAALCQYTLAQNIAQNKPTLTSSNYSNAYDGSKAVDGDTGTKWTTQTGVDAPHWIRIDLQQQYNVTRVKILHAATGGEPNYFNTKRYSVQLSLDGSNWTTVATYTNSDQHHTTHHDPPASQQKGRYVRFYIHEANFVDQYARIPEIEVYGSPASPGEPSNLNVATPECASSAYTASFTWSGSGPGWWLDVSENSSFPQDTRTYHKRIDNLTSTTSSGLCMWFENCSQTLSLLPGRTYHWRIWNGSVHTTGQPFTVGECGGSDDELYGLCVNANPVATGQNPSGQEYTNLGAKWVRSIMYEAGFTPPSDALNNVKWLVIFNSETIPQGSMSWSDYVIHFANEAHRIVSENPWISAVQIGNEPDIPQFHIPENQYASLLKQTYIKVKTLPNPPIVVSAGLASGAASGGQYLDNVKSYWNGDIYFDKAALHPYQAVAGGIGWPAHDQMDNAINEFYRHTSGRQIWVTEFGIAYQQVNNDQQQQAQYLTNCYNLFKTLKDGNNRKVEVAFWFAWDDRTHWNPYDESYGLVDLNHNPRPAWYSYRGVSSTALTARQLSSPPVIDDALDNEEADLFNIYPVPADHTLNIKLSASKLKTQLTITDMQGKELYTKELAPGSPHTEPLHVGWLKPGIYIIQVQREEQAENRRFVHH</sequence>
<dbReference type="Pfam" id="PF18962">
    <property type="entry name" value="Por_Secre_tail"/>
    <property type="match status" value="1"/>
</dbReference>
<dbReference type="Gene3D" id="2.60.120.260">
    <property type="entry name" value="Galactose-binding domain-like"/>
    <property type="match status" value="1"/>
</dbReference>
<dbReference type="Pfam" id="PF00754">
    <property type="entry name" value="F5_F8_type_C"/>
    <property type="match status" value="1"/>
</dbReference>
<evidence type="ECO:0000256" key="1">
    <source>
        <dbReference type="SAM" id="SignalP"/>
    </source>
</evidence>
<dbReference type="EMBL" id="JAEUGD010000064">
    <property type="protein sequence ID" value="MBL6448506.1"/>
    <property type="molecule type" value="Genomic_DNA"/>
</dbReference>
<keyword evidence="1" id="KW-0732">Signal</keyword>
<dbReference type="SUPFAM" id="SSF51445">
    <property type="entry name" value="(Trans)glycosidases"/>
    <property type="match status" value="1"/>
</dbReference>
<gene>
    <name evidence="3" type="ORF">JMN32_19505</name>
</gene>
<name>A0A937G1K8_9BACT</name>
<proteinExistence type="predicted"/>
<organism evidence="3 4">
    <name type="scientific">Fulvivirga marina</name>
    <dbReference type="NCBI Taxonomy" id="2494733"/>
    <lineage>
        <taxon>Bacteria</taxon>
        <taxon>Pseudomonadati</taxon>
        <taxon>Bacteroidota</taxon>
        <taxon>Cytophagia</taxon>
        <taxon>Cytophagales</taxon>
        <taxon>Fulvivirgaceae</taxon>
        <taxon>Fulvivirga</taxon>
    </lineage>
</organism>
<dbReference type="RefSeq" id="WP_202858042.1">
    <property type="nucleotide sequence ID" value="NZ_JAEUGD010000064.1"/>
</dbReference>
<evidence type="ECO:0000313" key="4">
    <source>
        <dbReference type="Proteomes" id="UP000614216"/>
    </source>
</evidence>
<dbReference type="NCBIfam" id="TIGR04183">
    <property type="entry name" value="Por_Secre_tail"/>
    <property type="match status" value="1"/>
</dbReference>
<dbReference type="Proteomes" id="UP000614216">
    <property type="component" value="Unassembled WGS sequence"/>
</dbReference>
<dbReference type="PROSITE" id="PS50022">
    <property type="entry name" value="FA58C_3"/>
    <property type="match status" value="1"/>
</dbReference>
<comment type="caution">
    <text evidence="3">The sequence shown here is derived from an EMBL/GenBank/DDBJ whole genome shotgun (WGS) entry which is preliminary data.</text>
</comment>
<dbReference type="InterPro" id="IPR026444">
    <property type="entry name" value="Secre_tail"/>
</dbReference>
<dbReference type="PANTHER" id="PTHR45713">
    <property type="entry name" value="FTP DOMAIN-CONTAINING PROTEIN"/>
    <property type="match status" value="1"/>
</dbReference>
<dbReference type="Gene3D" id="3.20.20.80">
    <property type="entry name" value="Glycosidases"/>
    <property type="match status" value="1"/>
</dbReference>
<feature type="signal peptide" evidence="1">
    <location>
        <begin position="1"/>
        <end position="25"/>
    </location>
</feature>
<dbReference type="Pfam" id="PF11790">
    <property type="entry name" value="Glyco_hydro_cc"/>
    <property type="match status" value="1"/>
</dbReference>